<dbReference type="AlphaFoldDB" id="A0A259TXF0"/>
<dbReference type="PANTHER" id="PTHR38664">
    <property type="entry name" value="SLR0058 PROTEIN"/>
    <property type="match status" value="1"/>
</dbReference>
<dbReference type="Pfam" id="PF05597">
    <property type="entry name" value="Phasin"/>
    <property type="match status" value="1"/>
</dbReference>
<dbReference type="RefSeq" id="WP_094546552.1">
    <property type="nucleotide sequence ID" value="NZ_MQWB01000001.1"/>
</dbReference>
<comment type="caution">
    <text evidence="1">The sequence shown here is derived from an EMBL/GenBank/DDBJ whole genome shotgun (WGS) entry which is preliminary data.</text>
</comment>
<dbReference type="EMBL" id="MQWB01000001">
    <property type="protein sequence ID" value="OZC02370.1"/>
    <property type="molecule type" value="Genomic_DNA"/>
</dbReference>
<keyword evidence="2" id="KW-1185">Reference proteome</keyword>
<evidence type="ECO:0000313" key="1">
    <source>
        <dbReference type="EMBL" id="OZC02370.1"/>
    </source>
</evidence>
<sequence length="252" mass="26588">MSTTKELTKEIRNSADVAVTNAKETVDSVRRGFTDAAGNVKDAAQNVFLAGLGALVAAKETGEETFESFVKKGEKVDLGTLGTERVKTIRKQIDGATDKVEDAVKGRVSDAKYVAGETANSLEDRVQDAVATVMKRIGVPTREEISELTASVERLTARVEEVKEARSLDAAAPAAFTVESVGGGWYEIKTGDVVVDKVKGRKAVAAKLSDLQGTDEVTVVSVGGGWFEVRVGAAVVEKVQGEEAAEEAAAKL</sequence>
<organism evidence="1 2">
    <name type="scientific">Rubricoccus marinus</name>
    <dbReference type="NCBI Taxonomy" id="716817"/>
    <lineage>
        <taxon>Bacteria</taxon>
        <taxon>Pseudomonadati</taxon>
        <taxon>Rhodothermota</taxon>
        <taxon>Rhodothermia</taxon>
        <taxon>Rhodothermales</taxon>
        <taxon>Rubricoccaceae</taxon>
        <taxon>Rubricoccus</taxon>
    </lineage>
</organism>
<reference evidence="1 2" key="1">
    <citation type="submission" date="2016-11" db="EMBL/GenBank/DDBJ databases">
        <title>Study of marine rhodopsin-containing bacteria.</title>
        <authorList>
            <person name="Yoshizawa S."/>
            <person name="Kumagai Y."/>
            <person name="Kogure K."/>
        </authorList>
    </citation>
    <scope>NUCLEOTIDE SEQUENCE [LARGE SCALE GENOMIC DNA]</scope>
    <source>
        <strain evidence="1 2">SG-29</strain>
    </source>
</reference>
<protein>
    <submittedName>
        <fullName evidence="1">Uncharacterized protein</fullName>
    </submittedName>
</protein>
<evidence type="ECO:0000313" key="2">
    <source>
        <dbReference type="Proteomes" id="UP000216446"/>
    </source>
</evidence>
<accession>A0A259TXF0</accession>
<dbReference type="InterPro" id="IPR008769">
    <property type="entry name" value="PhaF_PhaI"/>
</dbReference>
<proteinExistence type="predicted"/>
<dbReference type="Proteomes" id="UP000216446">
    <property type="component" value="Unassembled WGS sequence"/>
</dbReference>
<gene>
    <name evidence="1" type="ORF">BSZ36_04885</name>
</gene>
<name>A0A259TXF0_9BACT</name>
<dbReference type="InParanoid" id="A0A259TXF0"/>
<dbReference type="OrthoDB" id="1524633at2"/>
<dbReference type="PANTHER" id="PTHR38664:SF1">
    <property type="entry name" value="SLR0058 PROTEIN"/>
    <property type="match status" value="1"/>
</dbReference>